<dbReference type="OrthoDB" id="5850536at2759"/>
<dbReference type="WBParaSite" id="TCLT_0000524001-mRNA-1">
    <property type="protein sequence ID" value="TCLT_0000524001-mRNA-1"/>
    <property type="gene ID" value="TCLT_0000524001"/>
</dbReference>
<proteinExistence type="predicted"/>
<protein>
    <submittedName>
        <fullName evidence="3">Reverse transcriptase domain-containing protein</fullName>
    </submittedName>
</protein>
<evidence type="ECO:0000313" key="2">
    <source>
        <dbReference type="Proteomes" id="UP000276776"/>
    </source>
</evidence>
<reference evidence="1 2" key="2">
    <citation type="submission" date="2018-11" db="EMBL/GenBank/DDBJ databases">
        <authorList>
            <consortium name="Pathogen Informatics"/>
        </authorList>
    </citation>
    <scope>NUCLEOTIDE SEQUENCE [LARGE SCALE GENOMIC DNA]</scope>
</reference>
<sequence length="206" mass="23346">MGREKRMRLPVGLLNSEFRKKREIVNTGYGTINNIDSDHSDTDDNFTDPLDVQTISKELNDEELEILARIVQDQLDRYVPDVPVDEYRIVKLPQGSGKKPISSSYVNNINDNSHKLAILGDSDQPKLVLPVIELPSNDIYEMNTNEQIEEVPEYVFLPAKKVITVPTNSAENELIPIDEDTLNEYELRNRIAGLANALNERATRAL</sequence>
<dbReference type="OMA" id="YEMNTNE"/>
<accession>A0A0N5CXU5</accession>
<dbReference type="Proteomes" id="UP000276776">
    <property type="component" value="Unassembled WGS sequence"/>
</dbReference>
<name>A0A0N5CXU5_THECL</name>
<gene>
    <name evidence="1" type="ORF">TCLT_LOCUS5229</name>
</gene>
<organism evidence="3">
    <name type="scientific">Thelazia callipaeda</name>
    <name type="common">Oriental eyeworm</name>
    <name type="synonym">Parasitic nematode</name>
    <dbReference type="NCBI Taxonomy" id="103827"/>
    <lineage>
        <taxon>Eukaryota</taxon>
        <taxon>Metazoa</taxon>
        <taxon>Ecdysozoa</taxon>
        <taxon>Nematoda</taxon>
        <taxon>Chromadorea</taxon>
        <taxon>Rhabditida</taxon>
        <taxon>Spirurina</taxon>
        <taxon>Spiruromorpha</taxon>
        <taxon>Thelazioidea</taxon>
        <taxon>Thelaziidae</taxon>
        <taxon>Thelazia</taxon>
    </lineage>
</organism>
<reference evidence="3" key="1">
    <citation type="submission" date="2017-02" db="UniProtKB">
        <authorList>
            <consortium name="WormBaseParasite"/>
        </authorList>
    </citation>
    <scope>IDENTIFICATION</scope>
</reference>
<evidence type="ECO:0000313" key="3">
    <source>
        <dbReference type="WBParaSite" id="TCLT_0000524001-mRNA-1"/>
    </source>
</evidence>
<dbReference type="AlphaFoldDB" id="A0A0N5CXU5"/>
<dbReference type="EMBL" id="UYYF01004327">
    <property type="protein sequence ID" value="VDN02444.1"/>
    <property type="molecule type" value="Genomic_DNA"/>
</dbReference>
<keyword evidence="2" id="KW-1185">Reference proteome</keyword>
<evidence type="ECO:0000313" key="1">
    <source>
        <dbReference type="EMBL" id="VDN02444.1"/>
    </source>
</evidence>